<dbReference type="InterPro" id="IPR023577">
    <property type="entry name" value="CYTH_domain"/>
</dbReference>
<dbReference type="PANTHER" id="PTHR34948">
    <property type="entry name" value="OS08G0299200 PROTEIN"/>
    <property type="match status" value="1"/>
</dbReference>
<name>A0A0D0HQW9_9BACL</name>
<dbReference type="AlphaFoldDB" id="A0A0D0HQW9"/>
<reference evidence="2 3" key="1">
    <citation type="submission" date="2015-01" db="EMBL/GenBank/DDBJ databases">
        <title>Genome sequence of Anoxybacillus ayderensis strain AB04.</title>
        <authorList>
            <person name="Belduz A.O."/>
            <person name="Canakci S."/>
            <person name="Chan K.-G."/>
            <person name="Kahar U.M."/>
            <person name="Yaakob A.S."/>
            <person name="Chan C.S."/>
            <person name="Goh K.M."/>
        </authorList>
    </citation>
    <scope>NUCLEOTIDE SEQUENCE [LARGE SCALE GENOMIC DNA]</scope>
    <source>
        <strain evidence="2 3">AB04</strain>
    </source>
</reference>
<comment type="caution">
    <text evidence="2">The sequence shown here is derived from an EMBL/GenBank/DDBJ whole genome shotgun (WGS) entry which is preliminary data.</text>
</comment>
<dbReference type="PATRIC" id="fig|265546.4.peg.917"/>
<proteinExistence type="predicted"/>
<dbReference type="EMBL" id="JXTG01000003">
    <property type="protein sequence ID" value="KIP21697.1"/>
    <property type="molecule type" value="Genomic_DNA"/>
</dbReference>
<dbReference type="PIRSF" id="PIRSF012526">
    <property type="entry name" value="CYTH_UCP012526"/>
    <property type="match status" value="1"/>
</dbReference>
<dbReference type="Pfam" id="PF01928">
    <property type="entry name" value="CYTH"/>
    <property type="match status" value="1"/>
</dbReference>
<evidence type="ECO:0000313" key="2">
    <source>
        <dbReference type="EMBL" id="KIP21697.1"/>
    </source>
</evidence>
<dbReference type="SUPFAM" id="SSF55154">
    <property type="entry name" value="CYTH-like phosphatases"/>
    <property type="match status" value="1"/>
</dbReference>
<dbReference type="InterPro" id="IPR033469">
    <property type="entry name" value="CYTH-like_dom_sf"/>
</dbReference>
<evidence type="ECO:0000259" key="1">
    <source>
        <dbReference type="PROSITE" id="PS51707"/>
    </source>
</evidence>
<evidence type="ECO:0000313" key="3">
    <source>
        <dbReference type="Proteomes" id="UP000032047"/>
    </source>
</evidence>
<dbReference type="Proteomes" id="UP000032047">
    <property type="component" value="Unassembled WGS sequence"/>
</dbReference>
<dbReference type="CDD" id="cd07762">
    <property type="entry name" value="CYTH-like_Pase_1"/>
    <property type="match status" value="1"/>
</dbReference>
<dbReference type="PROSITE" id="PS51707">
    <property type="entry name" value="CYTH"/>
    <property type="match status" value="1"/>
</dbReference>
<dbReference type="SMART" id="SM01118">
    <property type="entry name" value="CYTH"/>
    <property type="match status" value="1"/>
</dbReference>
<dbReference type="RefSeq" id="WP_042534469.1">
    <property type="nucleotide sequence ID" value="NZ_JXTG01000003.1"/>
</dbReference>
<keyword evidence="3" id="KW-1185">Reference proteome</keyword>
<dbReference type="InterPro" id="IPR009195">
    <property type="entry name" value="Uncharacterised_YjbK"/>
</dbReference>
<dbReference type="PANTHER" id="PTHR34948:SF2">
    <property type="entry name" value="TRIPHOSPHATE TUNNEL METALLOENZYME 3"/>
    <property type="match status" value="1"/>
</dbReference>
<protein>
    <recommendedName>
        <fullName evidence="1">CYTH domain-containing protein</fullName>
    </recommendedName>
</protein>
<organism evidence="2 3">
    <name type="scientific">Anoxybacillus ayderensis</name>
    <dbReference type="NCBI Taxonomy" id="265546"/>
    <lineage>
        <taxon>Bacteria</taxon>
        <taxon>Bacillati</taxon>
        <taxon>Bacillota</taxon>
        <taxon>Bacilli</taxon>
        <taxon>Bacillales</taxon>
        <taxon>Anoxybacillaceae</taxon>
        <taxon>Anoxybacillus</taxon>
    </lineage>
</organism>
<sequence length="196" mass="23112">MRHELEIEFKNMLTAEEFARLTTAFAVRDDEWSVQQNYYFDTPDFQLKRQKSALRIRMKNDTYTLTLKQPYEDGLLETHERLTKQTANALISGTQRLGGEMANTLQSLHIDPTAVVCFGALTTRRVERPYKNGTLVFDFSEYMNVSDYEVEYEATDRTEGEKTFTELLQSFHIPRRKTKNKIERFYEAKYETERSS</sequence>
<feature type="domain" description="CYTH" evidence="1">
    <location>
        <begin position="4"/>
        <end position="192"/>
    </location>
</feature>
<gene>
    <name evidence="2" type="ORF">JV16_00897</name>
</gene>
<dbReference type="Gene3D" id="2.40.320.10">
    <property type="entry name" value="Hypothetical Protein Pfu-838710-001"/>
    <property type="match status" value="1"/>
</dbReference>
<accession>A0A0D0HQW9</accession>